<evidence type="ECO:0000259" key="7">
    <source>
        <dbReference type="PROSITE" id="PS50237"/>
    </source>
</evidence>
<dbReference type="Gene3D" id="3.30.2410.10">
    <property type="entry name" value="Hect, E3 ligase catalytic domain"/>
    <property type="match status" value="1"/>
</dbReference>
<gene>
    <name evidence="8" type="ORF">CVT26_002819</name>
</gene>
<protein>
    <recommendedName>
        <fullName evidence="2">HECT-type E3 ubiquitin transferase</fullName>
        <ecNumber evidence="2">2.3.2.26</ecNumber>
    </recommendedName>
</protein>
<reference evidence="8 9" key="1">
    <citation type="journal article" date="2018" name="Evol. Lett.">
        <title>Horizontal gene cluster transfer increased hallucinogenic mushroom diversity.</title>
        <authorList>
            <person name="Reynolds H.T."/>
            <person name="Vijayakumar V."/>
            <person name="Gluck-Thaler E."/>
            <person name="Korotkin H.B."/>
            <person name="Matheny P.B."/>
            <person name="Slot J.C."/>
        </authorList>
    </citation>
    <scope>NUCLEOTIDE SEQUENCE [LARGE SCALE GENOMIC DNA]</scope>
    <source>
        <strain evidence="8 9">SRW20</strain>
    </source>
</reference>
<dbReference type="Gene3D" id="3.90.1750.10">
    <property type="entry name" value="Hect, E3 ligase catalytic domains"/>
    <property type="match status" value="1"/>
</dbReference>
<dbReference type="InParanoid" id="A0A409Y3E3"/>
<dbReference type="OrthoDB" id="8068875at2759"/>
<feature type="domain" description="HECT" evidence="7">
    <location>
        <begin position="482"/>
        <end position="824"/>
    </location>
</feature>
<feature type="region of interest" description="Disordered" evidence="6">
    <location>
        <begin position="369"/>
        <end position="401"/>
    </location>
</feature>
<keyword evidence="4 5" id="KW-0833">Ubl conjugation pathway</keyword>
<evidence type="ECO:0000256" key="4">
    <source>
        <dbReference type="ARBA" id="ARBA00022786"/>
    </source>
</evidence>
<keyword evidence="9" id="KW-1185">Reference proteome</keyword>
<sequence>LPNRLPLTHLPAFLSKLPLLSLELIEPHIPGILQQTGIEAKVHLAATLYMFMSPHYKKLSAPAFAAYLRLSIGLIGAFPRELFKEKARAAKGAKTKSGKSTPSRSTPNGAAYDSDPEPRVMVVSHFSQPTTPAPLPQIDDKTLTRLSKLVSAAHLTPLISATQAKASLFPELIRYLFTLTLVWPEDKQGEILNVILASAGQGGGLVREVYRVLVRRSGLGKEGQGGVMDPANFSQYPPLLFLSDLYSQALLTMGDDEFFGTAPSGPQTRAPRNPLSLDELVEFSKQLLNIAFTLYWRDGQGTGHGEGNYVSDELRCSWDVVREKVTRCLVGIHARDSRRPFVPPDHWLITSQLDMQSFVEAAILEEQQLSQDQDEAPSPPPSTHPIHHHHRSHHPRHTLSKRQIASLSPRLGILNNIPFCIPFEVRVSIFRHFVLNDMMKHASETDRGGMGALRRSGFGYGLRPRVQVRRGMVAQDGFDKLAEADLKAPFGEEELVLGTLCADVILFRAGIDGGGVFKEFFTSLCKEVFDTDRGLWLATKNNELYPNPHAYATEPHSLNWYRFIGRILGKAMYEGILVDVAFAGFFLAKWLGRQNFLDDLASLDPELYNGLIFLKHYTGNVEDLSLNFTISIEEFGVTKTVDLIKNGSNIAVTKENRLQYIYLVSHYRLTKQIKLQSEAFFEGLSEMIDPKWLRMFNRQEVQVLIGGVNSPIDMDDLRQHTNYGGLYDDNHETIEMFWRVVNSFNQEQRRALLRFVTSCSRPPLLGFKELVPNFSIRDAGSDQYRLPTSSTCVNLLKLPRYTNEKTLRDKLLQAINSNAGFDLS</sequence>
<dbReference type="EMBL" id="NHYE01001246">
    <property type="protein sequence ID" value="PPQ97471.1"/>
    <property type="molecule type" value="Genomic_DNA"/>
</dbReference>
<dbReference type="AlphaFoldDB" id="A0A409Y3E3"/>
<evidence type="ECO:0000256" key="3">
    <source>
        <dbReference type="ARBA" id="ARBA00022679"/>
    </source>
</evidence>
<feature type="compositionally biased region" description="Basic residues" evidence="6">
    <location>
        <begin position="385"/>
        <end position="400"/>
    </location>
</feature>
<name>A0A409Y3E3_9AGAR</name>
<organism evidence="8 9">
    <name type="scientific">Gymnopilus dilepis</name>
    <dbReference type="NCBI Taxonomy" id="231916"/>
    <lineage>
        <taxon>Eukaryota</taxon>
        <taxon>Fungi</taxon>
        <taxon>Dikarya</taxon>
        <taxon>Basidiomycota</taxon>
        <taxon>Agaricomycotina</taxon>
        <taxon>Agaricomycetes</taxon>
        <taxon>Agaricomycetidae</taxon>
        <taxon>Agaricales</taxon>
        <taxon>Agaricineae</taxon>
        <taxon>Hymenogastraceae</taxon>
        <taxon>Gymnopilus</taxon>
    </lineage>
</organism>
<comment type="catalytic activity">
    <reaction evidence="1">
        <text>S-ubiquitinyl-[E2 ubiquitin-conjugating enzyme]-L-cysteine + [acceptor protein]-L-lysine = [E2 ubiquitin-conjugating enzyme]-L-cysteine + N(6)-ubiquitinyl-[acceptor protein]-L-lysine.</text>
        <dbReference type="EC" id="2.3.2.26"/>
    </reaction>
</comment>
<dbReference type="Gene3D" id="3.30.2160.10">
    <property type="entry name" value="Hect, E3 ligase catalytic domain"/>
    <property type="match status" value="1"/>
</dbReference>
<feature type="non-terminal residue" evidence="8">
    <location>
        <position position="1"/>
    </location>
</feature>
<feature type="active site" description="Glycyl thioester intermediate" evidence="5">
    <location>
        <position position="792"/>
    </location>
</feature>
<dbReference type="STRING" id="231916.A0A409Y3E3"/>
<dbReference type="InterPro" id="IPR000569">
    <property type="entry name" value="HECT_dom"/>
</dbReference>
<dbReference type="GO" id="GO:0061630">
    <property type="term" value="F:ubiquitin protein ligase activity"/>
    <property type="evidence" value="ECO:0007669"/>
    <property type="project" value="UniProtKB-EC"/>
</dbReference>
<dbReference type="CDD" id="cd00078">
    <property type="entry name" value="HECTc"/>
    <property type="match status" value="1"/>
</dbReference>
<dbReference type="PROSITE" id="PS50237">
    <property type="entry name" value="HECT"/>
    <property type="match status" value="1"/>
</dbReference>
<accession>A0A409Y3E3</accession>
<comment type="caution">
    <text evidence="8">The sequence shown here is derived from an EMBL/GenBank/DDBJ whole genome shotgun (WGS) entry which is preliminary data.</text>
</comment>
<evidence type="ECO:0000256" key="6">
    <source>
        <dbReference type="SAM" id="MobiDB-lite"/>
    </source>
</evidence>
<proteinExistence type="predicted"/>
<dbReference type="GO" id="GO:0006511">
    <property type="term" value="P:ubiquitin-dependent protein catabolic process"/>
    <property type="evidence" value="ECO:0007669"/>
    <property type="project" value="TreeGrafter"/>
</dbReference>
<dbReference type="GO" id="GO:0000209">
    <property type="term" value="P:protein polyubiquitination"/>
    <property type="evidence" value="ECO:0007669"/>
    <property type="project" value="InterPro"/>
</dbReference>
<dbReference type="SMART" id="SM00119">
    <property type="entry name" value="HECTc"/>
    <property type="match status" value="1"/>
</dbReference>
<evidence type="ECO:0000313" key="8">
    <source>
        <dbReference type="EMBL" id="PPQ97471.1"/>
    </source>
</evidence>
<dbReference type="SUPFAM" id="SSF56204">
    <property type="entry name" value="Hect, E3 ligase catalytic domain"/>
    <property type="match status" value="1"/>
</dbReference>
<evidence type="ECO:0000256" key="5">
    <source>
        <dbReference type="PROSITE-ProRule" id="PRU00104"/>
    </source>
</evidence>
<dbReference type="FunFam" id="3.30.2160.10:FF:000002">
    <property type="entry name" value="Putative Ubiquitin-protein ligase E3C"/>
    <property type="match status" value="1"/>
</dbReference>
<dbReference type="PANTHER" id="PTHR45700">
    <property type="entry name" value="UBIQUITIN-PROTEIN LIGASE E3C"/>
    <property type="match status" value="1"/>
</dbReference>
<keyword evidence="3" id="KW-0808">Transferase</keyword>
<dbReference type="InterPro" id="IPR035983">
    <property type="entry name" value="Hect_E3_ubiquitin_ligase"/>
</dbReference>
<feature type="region of interest" description="Disordered" evidence="6">
    <location>
        <begin position="89"/>
        <end position="115"/>
    </location>
</feature>
<dbReference type="Proteomes" id="UP000284706">
    <property type="component" value="Unassembled WGS sequence"/>
</dbReference>
<dbReference type="Pfam" id="PF00632">
    <property type="entry name" value="HECT"/>
    <property type="match status" value="1"/>
</dbReference>
<dbReference type="PANTHER" id="PTHR45700:SF2">
    <property type="entry name" value="UBIQUITIN-PROTEIN LIGASE E3C"/>
    <property type="match status" value="1"/>
</dbReference>
<evidence type="ECO:0000313" key="9">
    <source>
        <dbReference type="Proteomes" id="UP000284706"/>
    </source>
</evidence>
<evidence type="ECO:0000256" key="1">
    <source>
        <dbReference type="ARBA" id="ARBA00000885"/>
    </source>
</evidence>
<dbReference type="EC" id="2.3.2.26" evidence="2"/>
<dbReference type="FunFam" id="3.30.2410.10:FF:000011">
    <property type="entry name" value="Putative Ubiquitin-protein ligase E3C"/>
    <property type="match status" value="1"/>
</dbReference>
<evidence type="ECO:0000256" key="2">
    <source>
        <dbReference type="ARBA" id="ARBA00012485"/>
    </source>
</evidence>
<dbReference type="FunCoup" id="A0A409Y3E3">
    <property type="interactions" value="206"/>
</dbReference>
<dbReference type="InterPro" id="IPR044611">
    <property type="entry name" value="E3A/B/C-like"/>
</dbReference>